<evidence type="ECO:0000313" key="3">
    <source>
        <dbReference type="Proteomes" id="UP001217089"/>
    </source>
</evidence>
<proteinExistence type="predicted"/>
<evidence type="ECO:0000313" key="2">
    <source>
        <dbReference type="EMBL" id="KAJ8298466.1"/>
    </source>
</evidence>
<feature type="compositionally biased region" description="Basic and acidic residues" evidence="1">
    <location>
        <begin position="10"/>
        <end position="27"/>
    </location>
</feature>
<feature type="compositionally biased region" description="Pro residues" evidence="1">
    <location>
        <begin position="35"/>
        <end position="47"/>
    </location>
</feature>
<keyword evidence="3" id="KW-1185">Reference proteome</keyword>
<feature type="compositionally biased region" description="Acidic residues" evidence="1">
    <location>
        <begin position="83"/>
        <end position="99"/>
    </location>
</feature>
<gene>
    <name evidence="2" type="ORF">KUTeg_024997</name>
</gene>
<feature type="region of interest" description="Disordered" evidence="1">
    <location>
        <begin position="1"/>
        <end position="106"/>
    </location>
</feature>
<accession>A0ABQ9E405</accession>
<organism evidence="2 3">
    <name type="scientific">Tegillarca granosa</name>
    <name type="common">Malaysian cockle</name>
    <name type="synonym">Anadara granosa</name>
    <dbReference type="NCBI Taxonomy" id="220873"/>
    <lineage>
        <taxon>Eukaryota</taxon>
        <taxon>Metazoa</taxon>
        <taxon>Spiralia</taxon>
        <taxon>Lophotrochozoa</taxon>
        <taxon>Mollusca</taxon>
        <taxon>Bivalvia</taxon>
        <taxon>Autobranchia</taxon>
        <taxon>Pteriomorphia</taxon>
        <taxon>Arcoida</taxon>
        <taxon>Arcoidea</taxon>
        <taxon>Arcidae</taxon>
        <taxon>Tegillarca</taxon>
    </lineage>
</organism>
<dbReference type="Proteomes" id="UP001217089">
    <property type="component" value="Unassembled WGS sequence"/>
</dbReference>
<evidence type="ECO:0000256" key="1">
    <source>
        <dbReference type="SAM" id="MobiDB-lite"/>
    </source>
</evidence>
<sequence>MPPPKLVRKRSFDRTVTKKCPKCEDKPSQSSTTSEPPPPPPPPPPVSPKKRRGRPKGTPNKDKDGKMKSNKPTNKTPNKEKETEEEEAEKEKEVPEEDPYSNISAEKTWQLSMILADINRKFTSQAFNPV</sequence>
<protein>
    <submittedName>
        <fullName evidence="2">Uncharacterized protein</fullName>
    </submittedName>
</protein>
<reference evidence="2 3" key="1">
    <citation type="submission" date="2022-12" db="EMBL/GenBank/DDBJ databases">
        <title>Chromosome-level genome of Tegillarca granosa.</title>
        <authorList>
            <person name="Kim J."/>
        </authorList>
    </citation>
    <scope>NUCLEOTIDE SEQUENCE [LARGE SCALE GENOMIC DNA]</scope>
    <source>
        <strain evidence="2">Teg-2019</strain>
        <tissue evidence="2">Adductor muscle</tissue>
    </source>
</reference>
<comment type="caution">
    <text evidence="2">The sequence shown here is derived from an EMBL/GenBank/DDBJ whole genome shotgun (WGS) entry which is preliminary data.</text>
</comment>
<name>A0ABQ9E405_TEGGR</name>
<dbReference type="EMBL" id="JARBDR010000923">
    <property type="protein sequence ID" value="KAJ8298466.1"/>
    <property type="molecule type" value="Genomic_DNA"/>
</dbReference>